<dbReference type="Pfam" id="PF00071">
    <property type="entry name" value="Ras"/>
    <property type="match status" value="1"/>
</dbReference>
<organism evidence="5 6">
    <name type="scientific">Ziziphus jujuba var. spinosa</name>
    <dbReference type="NCBI Taxonomy" id="714518"/>
    <lineage>
        <taxon>Eukaryota</taxon>
        <taxon>Viridiplantae</taxon>
        <taxon>Streptophyta</taxon>
        <taxon>Embryophyta</taxon>
        <taxon>Tracheophyta</taxon>
        <taxon>Spermatophyta</taxon>
        <taxon>Magnoliopsida</taxon>
        <taxon>eudicotyledons</taxon>
        <taxon>Gunneridae</taxon>
        <taxon>Pentapetalae</taxon>
        <taxon>rosids</taxon>
        <taxon>fabids</taxon>
        <taxon>Rosales</taxon>
        <taxon>Rhamnaceae</taxon>
        <taxon>Paliureae</taxon>
        <taxon>Ziziphus</taxon>
    </lineage>
</organism>
<gene>
    <name evidence="5" type="ORF">FEM48_Zijuj12G0047100</name>
</gene>
<dbReference type="Proteomes" id="UP000813462">
    <property type="component" value="Unassembled WGS sequence"/>
</dbReference>
<evidence type="ECO:0000313" key="6">
    <source>
        <dbReference type="Proteomes" id="UP000813462"/>
    </source>
</evidence>
<keyword evidence="3" id="KW-0547">Nucleotide-binding</keyword>
<evidence type="ECO:0000313" key="5">
    <source>
        <dbReference type="EMBL" id="KAH7512028.1"/>
    </source>
</evidence>
<keyword evidence="4" id="KW-0342">GTP-binding</keyword>
<dbReference type="InterPro" id="IPR001806">
    <property type="entry name" value="Small_GTPase"/>
</dbReference>
<reference evidence="5" key="1">
    <citation type="journal article" date="2021" name="Front. Plant Sci.">
        <title>Chromosome-Scale Genome Assembly for Chinese Sour Jujube and Insights Into Its Genome Evolution and Domestication Signature.</title>
        <authorList>
            <person name="Shen L.-Y."/>
            <person name="Luo H."/>
            <person name="Wang X.-L."/>
            <person name="Wang X.-M."/>
            <person name="Qiu X.-J."/>
            <person name="Liu H."/>
            <person name="Zhou S.-S."/>
            <person name="Jia K.-H."/>
            <person name="Nie S."/>
            <person name="Bao Y.-T."/>
            <person name="Zhang R.-G."/>
            <person name="Yun Q.-Z."/>
            <person name="Chai Y.-H."/>
            <person name="Lu J.-Y."/>
            <person name="Li Y."/>
            <person name="Zhao S.-W."/>
            <person name="Mao J.-F."/>
            <person name="Jia S.-G."/>
            <person name="Mao Y.-M."/>
        </authorList>
    </citation>
    <scope>NUCLEOTIDE SEQUENCE</scope>
    <source>
        <strain evidence="5">AT0</strain>
        <tissue evidence="5">Leaf</tissue>
    </source>
</reference>
<evidence type="ECO:0000256" key="4">
    <source>
        <dbReference type="ARBA" id="ARBA00023134"/>
    </source>
</evidence>
<dbReference type="GO" id="GO:0005525">
    <property type="term" value="F:GTP binding"/>
    <property type="evidence" value="ECO:0007669"/>
    <property type="project" value="UniProtKB-KW"/>
</dbReference>
<comment type="similarity">
    <text evidence="2">Belongs to the small GTPase superfamily. Rab family.</text>
</comment>
<evidence type="ECO:0000256" key="1">
    <source>
        <dbReference type="ARBA" id="ARBA00004394"/>
    </source>
</evidence>
<dbReference type="GO" id="GO:0003924">
    <property type="term" value="F:GTPase activity"/>
    <property type="evidence" value="ECO:0007669"/>
    <property type="project" value="InterPro"/>
</dbReference>
<dbReference type="GO" id="GO:0000139">
    <property type="term" value="C:Golgi membrane"/>
    <property type="evidence" value="ECO:0007669"/>
    <property type="project" value="UniProtKB-SubCell"/>
</dbReference>
<dbReference type="InterPro" id="IPR027417">
    <property type="entry name" value="P-loop_NTPase"/>
</dbReference>
<dbReference type="InterPro" id="IPR050305">
    <property type="entry name" value="Small_GTPase_Rab"/>
</dbReference>
<sequence length="86" mass="10129">MFLIDYAWELWMYCWSTMQQMNNDPGPLFVLDIRNWIRNIEHHAPSNVNKILVGNKVDLDESKRAVQKPKGQALANEYGIKFFETV</sequence>
<comment type="caution">
    <text evidence="5">The sequence shown here is derived from an EMBL/GenBank/DDBJ whole genome shotgun (WGS) entry which is preliminary data.</text>
</comment>
<dbReference type="AlphaFoldDB" id="A0A978UB85"/>
<dbReference type="Gene3D" id="3.40.50.300">
    <property type="entry name" value="P-loop containing nucleotide triphosphate hydrolases"/>
    <property type="match status" value="1"/>
</dbReference>
<protein>
    <submittedName>
        <fullName evidence="5">Uncharacterized protein</fullName>
    </submittedName>
</protein>
<proteinExistence type="inferred from homology"/>
<evidence type="ECO:0000256" key="2">
    <source>
        <dbReference type="ARBA" id="ARBA00006270"/>
    </source>
</evidence>
<evidence type="ECO:0000256" key="3">
    <source>
        <dbReference type="ARBA" id="ARBA00022741"/>
    </source>
</evidence>
<accession>A0A978UB85</accession>
<dbReference type="EMBL" id="JAEACU010000012">
    <property type="protein sequence ID" value="KAH7512028.1"/>
    <property type="molecule type" value="Genomic_DNA"/>
</dbReference>
<dbReference type="SUPFAM" id="SSF52540">
    <property type="entry name" value="P-loop containing nucleoside triphosphate hydrolases"/>
    <property type="match status" value="1"/>
</dbReference>
<comment type="subcellular location">
    <subcellularLocation>
        <location evidence="1">Golgi apparatus membrane</location>
    </subcellularLocation>
</comment>
<name>A0A978UB85_ZIZJJ</name>
<dbReference type="SMART" id="SM00175">
    <property type="entry name" value="RAB"/>
    <property type="match status" value="1"/>
</dbReference>
<dbReference type="PANTHER" id="PTHR47980">
    <property type="entry name" value="LD44762P"/>
    <property type="match status" value="1"/>
</dbReference>